<dbReference type="EMBL" id="GBXM01105204">
    <property type="protein sequence ID" value="JAH03373.1"/>
    <property type="molecule type" value="Transcribed_RNA"/>
</dbReference>
<accession>A0A0E9PHR4</accession>
<name>A0A0E9PHR4_ANGAN</name>
<dbReference type="AlphaFoldDB" id="A0A0E9PHR4"/>
<sequence length="36" mass="3970">MPLHVDEVHTVIGQKVAVTDSNHYDVALSIGFRSSF</sequence>
<protein>
    <submittedName>
        <fullName evidence="1">Uncharacterized protein</fullName>
    </submittedName>
</protein>
<proteinExistence type="predicted"/>
<reference evidence="1" key="2">
    <citation type="journal article" date="2015" name="Fish Shellfish Immunol.">
        <title>Early steps in the European eel (Anguilla anguilla)-Vibrio vulnificus interaction in the gills: Role of the RtxA13 toxin.</title>
        <authorList>
            <person name="Callol A."/>
            <person name="Pajuelo D."/>
            <person name="Ebbesson L."/>
            <person name="Teles M."/>
            <person name="MacKenzie S."/>
            <person name="Amaro C."/>
        </authorList>
    </citation>
    <scope>NUCLEOTIDE SEQUENCE</scope>
</reference>
<organism evidence="1">
    <name type="scientific">Anguilla anguilla</name>
    <name type="common">European freshwater eel</name>
    <name type="synonym">Muraena anguilla</name>
    <dbReference type="NCBI Taxonomy" id="7936"/>
    <lineage>
        <taxon>Eukaryota</taxon>
        <taxon>Metazoa</taxon>
        <taxon>Chordata</taxon>
        <taxon>Craniata</taxon>
        <taxon>Vertebrata</taxon>
        <taxon>Euteleostomi</taxon>
        <taxon>Actinopterygii</taxon>
        <taxon>Neopterygii</taxon>
        <taxon>Teleostei</taxon>
        <taxon>Anguilliformes</taxon>
        <taxon>Anguillidae</taxon>
        <taxon>Anguilla</taxon>
    </lineage>
</organism>
<reference evidence="1" key="1">
    <citation type="submission" date="2014-11" db="EMBL/GenBank/DDBJ databases">
        <authorList>
            <person name="Amaro Gonzalez C."/>
        </authorList>
    </citation>
    <scope>NUCLEOTIDE SEQUENCE</scope>
</reference>
<evidence type="ECO:0000313" key="1">
    <source>
        <dbReference type="EMBL" id="JAH03373.1"/>
    </source>
</evidence>